<dbReference type="PROSITE" id="PS50888">
    <property type="entry name" value="BHLH"/>
    <property type="match status" value="1"/>
</dbReference>
<evidence type="ECO:0000256" key="6">
    <source>
        <dbReference type="SAM" id="MobiDB-lite"/>
    </source>
</evidence>
<keyword evidence="2" id="KW-0805">Transcription regulation</keyword>
<dbReference type="AlphaFoldDB" id="A0AAJ7WQ93"/>
<protein>
    <submittedName>
        <fullName evidence="9">Uncharacterized protein LOC116940427 isoform X3</fullName>
    </submittedName>
</protein>
<proteinExistence type="predicted"/>
<dbReference type="SMART" id="SM00353">
    <property type="entry name" value="HLH"/>
    <property type="match status" value="1"/>
</dbReference>
<evidence type="ECO:0000313" key="9">
    <source>
        <dbReference type="RefSeq" id="XP_032806136.1"/>
    </source>
</evidence>
<keyword evidence="3" id="KW-0238">DNA-binding</keyword>
<gene>
    <name evidence="9" type="primary">LOC116940427</name>
</gene>
<evidence type="ECO:0000256" key="1">
    <source>
        <dbReference type="ARBA" id="ARBA00004123"/>
    </source>
</evidence>
<keyword evidence="5" id="KW-0539">Nucleus</keyword>
<evidence type="ECO:0000313" key="8">
    <source>
        <dbReference type="Proteomes" id="UP001318040"/>
    </source>
</evidence>
<dbReference type="CTD" id="10608"/>
<accession>A0AAJ7WQ93</accession>
<dbReference type="RefSeq" id="XP_032806136.1">
    <property type="nucleotide sequence ID" value="XM_032950245.1"/>
</dbReference>
<feature type="region of interest" description="Disordered" evidence="6">
    <location>
        <begin position="198"/>
        <end position="242"/>
    </location>
</feature>
<feature type="domain" description="BHLH" evidence="7">
    <location>
        <begin position="115"/>
        <end position="167"/>
    </location>
</feature>
<dbReference type="PANTHER" id="PTHR11969">
    <property type="entry name" value="MAX DIMERIZATION, MAD"/>
    <property type="match status" value="1"/>
</dbReference>
<dbReference type="GO" id="GO:0005634">
    <property type="term" value="C:nucleus"/>
    <property type="evidence" value="ECO:0007669"/>
    <property type="project" value="UniProtKB-SubCell"/>
</dbReference>
<dbReference type="PANTHER" id="PTHR11969:SF54">
    <property type="entry name" value="MAD-LIKE PROTEIN 1"/>
    <property type="match status" value="1"/>
</dbReference>
<keyword evidence="4" id="KW-0804">Transcription</keyword>
<dbReference type="GO" id="GO:0000978">
    <property type="term" value="F:RNA polymerase II cis-regulatory region sequence-specific DNA binding"/>
    <property type="evidence" value="ECO:0007669"/>
    <property type="project" value="TreeGrafter"/>
</dbReference>
<evidence type="ECO:0000259" key="7">
    <source>
        <dbReference type="PROSITE" id="PS50888"/>
    </source>
</evidence>
<organism evidence="8 9">
    <name type="scientific">Petromyzon marinus</name>
    <name type="common">Sea lamprey</name>
    <dbReference type="NCBI Taxonomy" id="7757"/>
    <lineage>
        <taxon>Eukaryota</taxon>
        <taxon>Metazoa</taxon>
        <taxon>Chordata</taxon>
        <taxon>Craniata</taxon>
        <taxon>Vertebrata</taxon>
        <taxon>Cyclostomata</taxon>
        <taxon>Hyperoartia</taxon>
        <taxon>Petromyzontiformes</taxon>
        <taxon>Petromyzontidae</taxon>
        <taxon>Petromyzon</taxon>
    </lineage>
</organism>
<name>A0AAJ7WQ93_PETMA</name>
<feature type="compositionally biased region" description="Low complexity" evidence="6">
    <location>
        <begin position="212"/>
        <end position="231"/>
    </location>
</feature>
<dbReference type="GO" id="GO:0000981">
    <property type="term" value="F:DNA-binding transcription factor activity, RNA polymerase II-specific"/>
    <property type="evidence" value="ECO:0007669"/>
    <property type="project" value="TreeGrafter"/>
</dbReference>
<dbReference type="CDD" id="cd11401">
    <property type="entry name" value="bHLHzip_Mad"/>
    <property type="match status" value="1"/>
</dbReference>
<dbReference type="InterPro" id="IPR011598">
    <property type="entry name" value="bHLH_dom"/>
</dbReference>
<dbReference type="Proteomes" id="UP001318040">
    <property type="component" value="Chromosome 9"/>
</dbReference>
<sequence length="242" mass="25582">MGGGRWAGPGRVAGRAAAALGVNKTAAPASPHGSPPLPSAVMELAAAATNNNNIQILLAAAEYLERKDRGEGSGGGAWLAGEAEHGYASMPPSRREEEEEEESSRKRLKTRKAPSIRSTHNELEKNRRAQLRVCLERLKNMVPLGPECSRHTTLGLLTKAKNHIKRTWRWTWRAWSSRWARETASARAATATSAAACRAAAPATEGTPARVSSTSGPSSASRSTLTSTAGGTVCGRVPPSGR</sequence>
<dbReference type="Pfam" id="PF00010">
    <property type="entry name" value="HLH"/>
    <property type="match status" value="1"/>
</dbReference>
<dbReference type="InterPro" id="IPR036638">
    <property type="entry name" value="HLH_DNA-bd_sf"/>
</dbReference>
<keyword evidence="8" id="KW-1185">Reference proteome</keyword>
<evidence type="ECO:0000256" key="3">
    <source>
        <dbReference type="ARBA" id="ARBA00023125"/>
    </source>
</evidence>
<dbReference type="GO" id="GO:0046983">
    <property type="term" value="F:protein dimerization activity"/>
    <property type="evidence" value="ECO:0007669"/>
    <property type="project" value="InterPro"/>
</dbReference>
<feature type="region of interest" description="Disordered" evidence="6">
    <location>
        <begin position="69"/>
        <end position="124"/>
    </location>
</feature>
<dbReference type="Gene3D" id="4.10.280.10">
    <property type="entry name" value="Helix-loop-helix DNA-binding domain"/>
    <property type="match status" value="1"/>
</dbReference>
<dbReference type="SUPFAM" id="SSF47459">
    <property type="entry name" value="HLH, helix-loop-helix DNA-binding domain"/>
    <property type="match status" value="1"/>
</dbReference>
<evidence type="ECO:0000256" key="4">
    <source>
        <dbReference type="ARBA" id="ARBA00023163"/>
    </source>
</evidence>
<reference evidence="9" key="1">
    <citation type="submission" date="2025-08" db="UniProtKB">
        <authorList>
            <consortium name="RefSeq"/>
        </authorList>
    </citation>
    <scope>IDENTIFICATION</scope>
    <source>
        <tissue evidence="9">Sperm</tissue>
    </source>
</reference>
<comment type="subcellular location">
    <subcellularLocation>
        <location evidence="1">Nucleus</location>
    </subcellularLocation>
</comment>
<evidence type="ECO:0000256" key="5">
    <source>
        <dbReference type="ARBA" id="ARBA00023242"/>
    </source>
</evidence>
<evidence type="ECO:0000256" key="2">
    <source>
        <dbReference type="ARBA" id="ARBA00023015"/>
    </source>
</evidence>